<dbReference type="Proteomes" id="UP001153334">
    <property type="component" value="Unassembled WGS sequence"/>
</dbReference>
<evidence type="ECO:0000313" key="1">
    <source>
        <dbReference type="EMBL" id="KAJ8108203.1"/>
    </source>
</evidence>
<organism evidence="1 2">
    <name type="scientific">Nemania bipapillata</name>
    <dbReference type="NCBI Taxonomy" id="110536"/>
    <lineage>
        <taxon>Eukaryota</taxon>
        <taxon>Fungi</taxon>
        <taxon>Dikarya</taxon>
        <taxon>Ascomycota</taxon>
        <taxon>Pezizomycotina</taxon>
        <taxon>Sordariomycetes</taxon>
        <taxon>Xylariomycetidae</taxon>
        <taxon>Xylariales</taxon>
        <taxon>Xylariaceae</taxon>
        <taxon>Nemania</taxon>
    </lineage>
</organism>
<reference evidence="1" key="1">
    <citation type="submission" date="2022-11" db="EMBL/GenBank/DDBJ databases">
        <title>Genome Sequence of Nemania bipapillata.</title>
        <authorList>
            <person name="Buettner E."/>
        </authorList>
    </citation>
    <scope>NUCLEOTIDE SEQUENCE</scope>
    <source>
        <strain evidence="1">CP14</strain>
    </source>
</reference>
<sequence length="259" mass="30429">MFITAQNDWAPVNEKPKHRRRKRKKISVGRRTIDETREGYLYDLLKWPFLISVVLWIIGLGAAYLATRFYIYLYEHYITWTGRRERLRRAMRASSNYRDWVLAAKEMDAYLGNEHWKEENEYAYYDSKTVRRVYEQILRHRKAAEKNAGDQSTKGGSRQAIESLKALTEACVKNNFVGVENPRLYSQTYYGTKNLVQHFIDQVGESTLFLMNSRQLPFDEKRSLFKRMHANFGRTALCLSGGAVSIFSSCLPPFQFYIT</sequence>
<keyword evidence="2" id="KW-1185">Reference proteome</keyword>
<accession>A0ACC2HZI1</accession>
<name>A0ACC2HZI1_9PEZI</name>
<protein>
    <submittedName>
        <fullName evidence="1">Uncharacterized protein</fullName>
    </submittedName>
</protein>
<dbReference type="EMBL" id="JAPESX010002343">
    <property type="protein sequence ID" value="KAJ8108203.1"/>
    <property type="molecule type" value="Genomic_DNA"/>
</dbReference>
<gene>
    <name evidence="1" type="ORF">ONZ43_g6496</name>
</gene>
<proteinExistence type="predicted"/>
<evidence type="ECO:0000313" key="2">
    <source>
        <dbReference type="Proteomes" id="UP001153334"/>
    </source>
</evidence>
<comment type="caution">
    <text evidence="1">The sequence shown here is derived from an EMBL/GenBank/DDBJ whole genome shotgun (WGS) entry which is preliminary data.</text>
</comment>